<organism evidence="2 3">
    <name type="scientific">Candidatus Portnoybacteria bacterium RIFCSPHIGHO2_12_FULL_38_9</name>
    <dbReference type="NCBI Taxonomy" id="1801997"/>
    <lineage>
        <taxon>Bacteria</taxon>
        <taxon>Candidatus Portnoyibacteriota</taxon>
    </lineage>
</organism>
<dbReference type="AlphaFoldDB" id="A0A1G2FFU0"/>
<protein>
    <recommendedName>
        <fullName evidence="1">DUF8128 domain-containing protein</fullName>
    </recommendedName>
</protein>
<accession>A0A1G2FFU0</accession>
<gene>
    <name evidence="2" type="ORF">A3J64_02650</name>
</gene>
<reference evidence="2 3" key="1">
    <citation type="journal article" date="2016" name="Nat. Commun.">
        <title>Thousands of microbial genomes shed light on interconnected biogeochemical processes in an aquifer system.</title>
        <authorList>
            <person name="Anantharaman K."/>
            <person name="Brown C.T."/>
            <person name="Hug L.A."/>
            <person name="Sharon I."/>
            <person name="Castelle C.J."/>
            <person name="Probst A.J."/>
            <person name="Thomas B.C."/>
            <person name="Singh A."/>
            <person name="Wilkins M.J."/>
            <person name="Karaoz U."/>
            <person name="Brodie E.L."/>
            <person name="Williams K.H."/>
            <person name="Hubbard S.S."/>
            <person name="Banfield J.F."/>
        </authorList>
    </citation>
    <scope>NUCLEOTIDE SEQUENCE [LARGE SCALE GENOMIC DNA]</scope>
</reference>
<proteinExistence type="predicted"/>
<evidence type="ECO:0000313" key="2">
    <source>
        <dbReference type="EMBL" id="OGZ36500.1"/>
    </source>
</evidence>
<sequence length="451" mass="53321">MFELLQIIIKSLGGFLFSLWWLWLPFFLFVLLQDLWLKYSREKFVQNMKWILLEVRPPKEMKRDPRTMEYVFAGLHGFHHTINFKERNFLGNVQEWFSFEIVSLGGEIHFYVRTLEKFRNQVEAQIYAQHPQAEIFEADDYTQFVPQDIPNKDYDLWGTDMILTKDDAYPIRTYPVFRKDTLVLEEAIDPIASLAEVLSKLQSGEQVWVQTLCKPIIEEKWEKKAEMVKNKLIGRKIERKPSLIEEEIVGLAQASKDKTEQFFTGKYPEEKKDEKKPTPAFITLLSQSEKDVVTAVEQKKAKIYYETVIRFLYLGRKEVFDKNYASAIVGNYKQFSTQDINGIKPNSKTMTRIAYKIQLKESREFYRKKKILAQYKKRYFPIYSPIMAHFQPFLYERLPILNRFFLKTKPFVFNIEELASVYHYPGEMVKAPTLPRVEAKKSEPPMGLPVG</sequence>
<dbReference type="InterPro" id="IPR058441">
    <property type="entry name" value="DUF8128"/>
</dbReference>
<evidence type="ECO:0000259" key="1">
    <source>
        <dbReference type="Pfam" id="PF26449"/>
    </source>
</evidence>
<dbReference type="Pfam" id="PF26449">
    <property type="entry name" value="DUF8128"/>
    <property type="match status" value="1"/>
</dbReference>
<dbReference type="Proteomes" id="UP000177061">
    <property type="component" value="Unassembled WGS sequence"/>
</dbReference>
<evidence type="ECO:0000313" key="3">
    <source>
        <dbReference type="Proteomes" id="UP000177061"/>
    </source>
</evidence>
<comment type="caution">
    <text evidence="2">The sequence shown here is derived from an EMBL/GenBank/DDBJ whole genome shotgun (WGS) entry which is preliminary data.</text>
</comment>
<feature type="domain" description="DUF8128" evidence="1">
    <location>
        <begin position="47"/>
        <end position="368"/>
    </location>
</feature>
<dbReference type="STRING" id="1801997.A3J64_02650"/>
<name>A0A1G2FFU0_9BACT</name>
<dbReference type="EMBL" id="MHNB01000025">
    <property type="protein sequence ID" value="OGZ36500.1"/>
    <property type="molecule type" value="Genomic_DNA"/>
</dbReference>